<dbReference type="GO" id="GO:0005886">
    <property type="term" value="C:plasma membrane"/>
    <property type="evidence" value="ECO:0007669"/>
    <property type="project" value="UniProtKB-SubCell"/>
</dbReference>
<evidence type="ECO:0000256" key="4">
    <source>
        <dbReference type="ARBA" id="ARBA00022525"/>
    </source>
</evidence>
<feature type="domain" description="VWFD" evidence="14">
    <location>
        <begin position="1461"/>
        <end position="1636"/>
    </location>
</feature>
<dbReference type="STRING" id="7868.ENSCMIP00000007085"/>
<keyword evidence="9" id="KW-1015">Disulfide bond</keyword>
<dbReference type="Gene3D" id="2.10.25.10">
    <property type="entry name" value="Laminin"/>
    <property type="match status" value="4"/>
</dbReference>
<keyword evidence="7" id="KW-0677">Repeat</keyword>
<dbReference type="InterPro" id="IPR025615">
    <property type="entry name" value="TILa_dom"/>
</dbReference>
<feature type="domain" description="VWFD" evidence="14">
    <location>
        <begin position="293"/>
        <end position="473"/>
    </location>
</feature>
<evidence type="ECO:0000256" key="9">
    <source>
        <dbReference type="ARBA" id="ARBA00023157"/>
    </source>
</evidence>
<reference evidence="15" key="4">
    <citation type="submission" date="2025-08" db="UniProtKB">
        <authorList>
            <consortium name="Ensembl"/>
        </authorList>
    </citation>
    <scope>IDENTIFICATION</scope>
</reference>
<evidence type="ECO:0000256" key="7">
    <source>
        <dbReference type="ARBA" id="ARBA00022737"/>
    </source>
</evidence>
<dbReference type="Gene3D" id="2.60.40.4100">
    <property type="entry name" value="Zona pellucida, ZP-C domain"/>
    <property type="match status" value="1"/>
</dbReference>
<dbReference type="SMART" id="SM00241">
    <property type="entry name" value="ZP"/>
    <property type="match status" value="1"/>
</dbReference>
<dbReference type="SUPFAM" id="SSF57567">
    <property type="entry name" value="Serine protease inhibitors"/>
    <property type="match status" value="3"/>
</dbReference>
<evidence type="ECO:0000256" key="8">
    <source>
        <dbReference type="ARBA" id="ARBA00023136"/>
    </source>
</evidence>
<dbReference type="GeneTree" id="ENSGT00950000183155"/>
<dbReference type="Pfam" id="PF00094">
    <property type="entry name" value="VWD"/>
    <property type="match status" value="4"/>
</dbReference>
<dbReference type="InterPro" id="IPR055355">
    <property type="entry name" value="ZP-C"/>
</dbReference>
<dbReference type="FunFam" id="2.60.40.4100:FF:000001">
    <property type="entry name" value="alpha-tectorin isoform X1"/>
    <property type="match status" value="1"/>
</dbReference>
<dbReference type="Proteomes" id="UP000314986">
    <property type="component" value="Unassembled WGS sequence"/>
</dbReference>
<keyword evidence="16" id="KW-1185">Reference proteome</keyword>
<reference evidence="16" key="1">
    <citation type="journal article" date="2006" name="Science">
        <title>Ancient noncoding elements conserved in the human genome.</title>
        <authorList>
            <person name="Venkatesh B."/>
            <person name="Kirkness E.F."/>
            <person name="Loh Y.H."/>
            <person name="Halpern A.L."/>
            <person name="Lee A.P."/>
            <person name="Johnson J."/>
            <person name="Dandona N."/>
            <person name="Viswanathan L.D."/>
            <person name="Tay A."/>
            <person name="Venter J.C."/>
            <person name="Strausberg R.L."/>
            <person name="Brenner S."/>
        </authorList>
    </citation>
    <scope>NUCLEOTIDE SEQUENCE [LARGE SCALE GENOMIC DNA]</scope>
</reference>
<dbReference type="CDD" id="cd19941">
    <property type="entry name" value="TIL"/>
    <property type="match status" value="2"/>
</dbReference>
<dbReference type="InterPro" id="IPR052749">
    <property type="entry name" value="Alpha-tectorin"/>
</dbReference>
<feature type="domain" description="NIDO" evidence="13">
    <location>
        <begin position="75"/>
        <end position="229"/>
    </location>
</feature>
<evidence type="ECO:0000256" key="1">
    <source>
        <dbReference type="ARBA" id="ARBA00004609"/>
    </source>
</evidence>
<dbReference type="GO" id="GO:0031012">
    <property type="term" value="C:extracellular matrix"/>
    <property type="evidence" value="ECO:0007669"/>
    <property type="project" value="TreeGrafter"/>
</dbReference>
<proteinExistence type="predicted"/>
<name>A0A4W3GVP4_CALMI</name>
<dbReference type="Pfam" id="PF01826">
    <property type="entry name" value="TIL"/>
    <property type="match status" value="3"/>
</dbReference>
<evidence type="ECO:0000313" key="16">
    <source>
        <dbReference type="Proteomes" id="UP000314986"/>
    </source>
</evidence>
<dbReference type="Pfam" id="PF12714">
    <property type="entry name" value="TILa"/>
    <property type="match status" value="3"/>
</dbReference>
<evidence type="ECO:0000256" key="5">
    <source>
        <dbReference type="ARBA" id="ARBA00022622"/>
    </source>
</evidence>
<dbReference type="OMA" id="RVQTGCV"/>
<keyword evidence="10" id="KW-0325">Glycoprotein</keyword>
<evidence type="ECO:0000313" key="15">
    <source>
        <dbReference type="Ensembl" id="ENSCMIP00000007085.1"/>
    </source>
</evidence>
<organism evidence="15 16">
    <name type="scientific">Callorhinchus milii</name>
    <name type="common">Ghost shark</name>
    <dbReference type="NCBI Taxonomy" id="7868"/>
    <lineage>
        <taxon>Eukaryota</taxon>
        <taxon>Metazoa</taxon>
        <taxon>Chordata</taxon>
        <taxon>Craniata</taxon>
        <taxon>Vertebrata</taxon>
        <taxon>Chondrichthyes</taxon>
        <taxon>Holocephali</taxon>
        <taxon>Chimaeriformes</taxon>
        <taxon>Callorhinchidae</taxon>
        <taxon>Callorhinchus</taxon>
    </lineage>
</organism>
<dbReference type="InterPro" id="IPR014853">
    <property type="entry name" value="VWF/SSPO/ZAN-like_Cys-rich_dom"/>
</dbReference>
<dbReference type="Gene3D" id="2.60.40.3210">
    <property type="entry name" value="Zona pellucida, ZP-N domain"/>
    <property type="match status" value="1"/>
</dbReference>
<evidence type="ECO:0000259" key="13">
    <source>
        <dbReference type="PROSITE" id="PS51220"/>
    </source>
</evidence>
<keyword evidence="5" id="KW-0336">GPI-anchor</keyword>
<keyword evidence="11" id="KW-0449">Lipoprotein</keyword>
<dbReference type="SMART" id="SM00216">
    <property type="entry name" value="VWD"/>
    <property type="match status" value="4"/>
</dbReference>
<dbReference type="InterPro" id="IPR042235">
    <property type="entry name" value="ZP-C_dom"/>
</dbReference>
<evidence type="ECO:0000256" key="11">
    <source>
        <dbReference type="ARBA" id="ARBA00023288"/>
    </source>
</evidence>
<dbReference type="InterPro" id="IPR002919">
    <property type="entry name" value="TIL_dom"/>
</dbReference>
<dbReference type="FunFam" id="2.10.25.10:FF:000055">
    <property type="entry name" value="alpha-tectorin isoform X1"/>
    <property type="match status" value="3"/>
</dbReference>
<feature type="domain" description="VWFD" evidence="14">
    <location>
        <begin position="684"/>
        <end position="863"/>
    </location>
</feature>
<dbReference type="GO" id="GO:0098552">
    <property type="term" value="C:side of membrane"/>
    <property type="evidence" value="ECO:0007669"/>
    <property type="project" value="UniProtKB-KW"/>
</dbReference>
<dbReference type="PANTHER" id="PTHR46160:SF3">
    <property type="entry name" value="ALPHA-TECTORIN"/>
    <property type="match status" value="1"/>
</dbReference>
<dbReference type="GO" id="GO:0005576">
    <property type="term" value="C:extracellular region"/>
    <property type="evidence" value="ECO:0007669"/>
    <property type="project" value="UniProtKB-SubCell"/>
</dbReference>
<reference evidence="16" key="2">
    <citation type="journal article" date="2007" name="PLoS Biol.">
        <title>Survey sequencing and comparative analysis of the elephant shark (Callorhinchus milii) genome.</title>
        <authorList>
            <person name="Venkatesh B."/>
            <person name="Kirkness E.F."/>
            <person name="Loh Y.H."/>
            <person name="Halpern A.L."/>
            <person name="Lee A.P."/>
            <person name="Johnson J."/>
            <person name="Dandona N."/>
            <person name="Viswanathan L.D."/>
            <person name="Tay A."/>
            <person name="Venter J.C."/>
            <person name="Strausberg R.L."/>
            <person name="Brenner S."/>
        </authorList>
    </citation>
    <scope>NUCLEOTIDE SEQUENCE [LARGE SCALE GENOMIC DNA]</scope>
</reference>
<keyword evidence="8" id="KW-0472">Membrane</keyword>
<reference evidence="15" key="5">
    <citation type="submission" date="2025-09" db="UniProtKB">
        <authorList>
            <consortium name="Ensembl"/>
        </authorList>
    </citation>
    <scope>IDENTIFICATION</scope>
</reference>
<dbReference type="Pfam" id="PF08742">
    <property type="entry name" value="C8"/>
    <property type="match status" value="3"/>
</dbReference>
<dbReference type="InterPro" id="IPR001007">
    <property type="entry name" value="VWF_dom"/>
</dbReference>
<dbReference type="GO" id="GO:0007160">
    <property type="term" value="P:cell-matrix adhesion"/>
    <property type="evidence" value="ECO:0007669"/>
    <property type="project" value="InterPro"/>
</dbReference>
<dbReference type="InterPro" id="IPR001846">
    <property type="entry name" value="VWF_type-D"/>
</dbReference>
<dbReference type="Pfam" id="PF00100">
    <property type="entry name" value="Zona_pellucida"/>
    <property type="match status" value="1"/>
</dbReference>
<dbReference type="PROSITE" id="PS51034">
    <property type="entry name" value="ZP_2"/>
    <property type="match status" value="1"/>
</dbReference>
<evidence type="ECO:0000256" key="3">
    <source>
        <dbReference type="ARBA" id="ARBA00022475"/>
    </source>
</evidence>
<accession>A0A4W3GVP4</accession>
<dbReference type="Pfam" id="PF06119">
    <property type="entry name" value="NIDO"/>
    <property type="match status" value="1"/>
</dbReference>
<dbReference type="FunCoup" id="A0A4W3GVP4">
    <property type="interactions" value="1"/>
</dbReference>
<evidence type="ECO:0000256" key="2">
    <source>
        <dbReference type="ARBA" id="ARBA00004613"/>
    </source>
</evidence>
<keyword evidence="4" id="KW-0964">Secreted</keyword>
<protein>
    <submittedName>
        <fullName evidence="15">Tectorin alpha</fullName>
    </submittedName>
</protein>
<dbReference type="PROSITE" id="PS51220">
    <property type="entry name" value="NIDO"/>
    <property type="match status" value="1"/>
</dbReference>
<comment type="subcellular location">
    <subcellularLocation>
        <location evidence="1">Cell membrane</location>
        <topology evidence="1">Lipid-anchor</topology>
        <topology evidence="1">GPI-anchor</topology>
    </subcellularLocation>
    <subcellularLocation>
        <location evidence="2">Secreted</location>
    </subcellularLocation>
</comment>
<evidence type="ECO:0000259" key="12">
    <source>
        <dbReference type="PROSITE" id="PS51034"/>
    </source>
</evidence>
<evidence type="ECO:0000256" key="10">
    <source>
        <dbReference type="ARBA" id="ARBA00023180"/>
    </source>
</evidence>
<dbReference type="InParanoid" id="A0A4W3GVP4"/>
<dbReference type="Ensembl" id="ENSCMIT00000007308.1">
    <property type="protein sequence ID" value="ENSCMIP00000007085.1"/>
    <property type="gene ID" value="ENSCMIG00000003937.1"/>
</dbReference>
<feature type="domain" description="VWFD" evidence="14">
    <location>
        <begin position="1074"/>
        <end position="1253"/>
    </location>
</feature>
<keyword evidence="3" id="KW-1003">Cell membrane</keyword>
<dbReference type="SMART" id="SM00539">
    <property type="entry name" value="NIDO"/>
    <property type="match status" value="1"/>
</dbReference>
<sequence length="2075" mass="230831">RSIIIFCFIFFNAETPKVDDGGSPEIPLLVTFPYFAVGQRSLYVNNNGVISFNVQVSQFTPEAFPLSDGRSFMAPFWADVHNGIRGTVYFRESSEPHILRRVTRDISRNFRDQASFSATWVFIATWHQVTFYGGSSTTPVNTFQCILVTDGRVSFAMFNYAEIHWTTGTASGGDPLTGVGGSAAQVGFNGGDNSHFFSLPSSRTSEVLNMEQTSNVNMPGRWLFRIDGVTIAPARGCSRFHRHGDIFWIDEKCQTKCRCLDLGNIHCQNLSCSQFEQCQAVEGGYHCVPSQVASCVVFGDPHYHTFDGLLFHFQGTCSYILAKPCWDQENLPGFSIESRNENRVGTSVSWLQTIKLDVYSHSIRIPRGNSGHILVNGAIATLPVQLENSRIKVYRSGLATAIETDFGLLVTFDGQHYASISLPSSYLNNTCGLCGNFNNDPQDDTFLPDGTSPDSLGELGRVWQTEDLDWTCSNGCSENCTFCDPQTEAFYYMPDYCGIMNKSDGPFRDCRNVVDATSFMISCVYDMCSNRDNITTLCQAIQAYALTCQALGIVIGPWRSRTFCGKTLPCPEWSHYEVCASSCPASCSSLVAPLYCNRPCTEACECDMNYVLSGDICVPLEECGCEARGRYYPFKATFWATEECTKHCVCEADGEVMCVNRTCAEGDSCLVENGIRGCYPKRVSVCIINQNNILQSFDGVVFEFRDEYAYTLLKTCSSNSYNLSHFEIKLGRKKIGSSSWVKPLSIKLPEHEIKLGGSEHNIIKVNGFTVSLPFTHSSGKLKLFRNGNNTVVESENNFKILYSRLRRVDVALSTAYYNSTCGLCGYFNGNPSDDFRKANGKQTEHVAEFVDSWKTFADDLTCNGECEELYTLCAGEELLLYQGSSLCGIINDPNNSSFLNCHNVVNPSPFFRSCLYTMCLNGGNRTALCSSLQAYADTCIGAEVSLLQWRSSTFCPIPCPQNSHFSECTTGCPATCSALGAERDCPLPCAEGCQCHEGFALKDGLCVPRSECGCIHGGRHLSANETLWLEKECQVRCYCNGSDNTVTCEAVPCRGDEHCLRVGGVYVCEPRTHAVCINSGYGHYYTFDAFAFDLHSTCSHIVSTLCTDSGDIPNFIIKARYEDRNTSLALWLQEVELRLYDYNITAAKSYKHTVMINNERLYLPLTLGPGKVNLSSFGLYLVMETDFGLKVMYDWNTFLSITIPRSLYNSTCGLCGQFNGNPADELQTADAKITTNLKEYIESWVVGSELFCEVGCDRLCPACHKVHTLSFDTLQLCALIVSKDEVFRSCHSKVKPGFFYHNCIFDSCIDGGNRQTACNWLQNYASTCQAQGILVQGWRNLTSCLISCPVDSHYVSCMSVCQPRCTTLKPQRDCNHYCVEGCQCNNGFVLNGGSCILPQDCGCVVDNKYYQHGQFFWNDNCSKHCRCIGRNMIQCDSRQCKVEEVCGLRSGVRGCYSNKRSYCIAAGGGIFQTFDGAFLRFPAACSFVLSTICYKLPDTSFQLIANFDKWSSPNMTVISPVYLYVNEEQILISGNIVQVNGTQVSIPVVTGLSTKISRSEGFLIIDTLQDIQIRYNGFNLLSITMGERLRNKVCGLCGNFNGNPHDDDLTSLGKSAQNVIELAKSWKTNGMQHSCDEEHYLTLSLSCNNLEIHKLQKEGYCPKLTDMKGFFQPCHGIINPLPFYQSCGLDGCYLDEQTQDSGWDTSTPPPFMEGDIVQADVVCTASLMEVSISKCRLYQLGFEREDVRINDVHCPRTDGDNFIAFQINNTNGNCGNIVKTNETHIMYTNTVWIESLNNTGSVITRDRVINVEFSCAYELDLKISLETVIKPMLSVVNLTLPTKEGNFITKMALYKNSSYKFPYREGEVTLTTRDVLYIGVFVEGADSTQLILIISRCWATPSRDPKDRLRYVIIERGCPNGKDSTITMEENGVSLTCRFHIIVFKFIGDYEEVHLHCDVTLCDADINSCGVVCPHGTRFLASHTRQRPNQQILSVGPIRRKAADWCQDGNGGCEQICSSDPRGPVCSCVTGSLQRDRKNCRAFNGSSLPPVLSYVLVTTQLAGWLLVHRQNLKMD</sequence>
<reference evidence="16" key="3">
    <citation type="journal article" date="2014" name="Nature">
        <title>Elephant shark genome provides unique insights into gnathostome evolution.</title>
        <authorList>
            <consortium name="International Elephant Shark Genome Sequencing Consortium"/>
            <person name="Venkatesh B."/>
            <person name="Lee A.P."/>
            <person name="Ravi V."/>
            <person name="Maurya A.K."/>
            <person name="Lian M.M."/>
            <person name="Swann J.B."/>
            <person name="Ohta Y."/>
            <person name="Flajnik M.F."/>
            <person name="Sutoh Y."/>
            <person name="Kasahara M."/>
            <person name="Hoon S."/>
            <person name="Gangu V."/>
            <person name="Roy S.W."/>
            <person name="Irimia M."/>
            <person name="Korzh V."/>
            <person name="Kondrychyn I."/>
            <person name="Lim Z.W."/>
            <person name="Tay B.H."/>
            <person name="Tohari S."/>
            <person name="Kong K.W."/>
            <person name="Ho S."/>
            <person name="Lorente-Galdos B."/>
            <person name="Quilez J."/>
            <person name="Marques-Bonet T."/>
            <person name="Raney B.J."/>
            <person name="Ingham P.W."/>
            <person name="Tay A."/>
            <person name="Hillier L.W."/>
            <person name="Minx P."/>
            <person name="Boehm T."/>
            <person name="Wilson R.K."/>
            <person name="Brenner S."/>
            <person name="Warren W.C."/>
        </authorList>
    </citation>
    <scope>NUCLEOTIDE SEQUENCE [LARGE SCALE GENOMIC DNA]</scope>
</reference>
<dbReference type="SMART" id="SM00832">
    <property type="entry name" value="C8"/>
    <property type="match status" value="3"/>
</dbReference>
<dbReference type="InterPro" id="IPR003886">
    <property type="entry name" value="NIDO_dom"/>
</dbReference>
<dbReference type="PROSITE" id="PS51233">
    <property type="entry name" value="VWFD"/>
    <property type="match status" value="4"/>
</dbReference>
<dbReference type="SMART" id="SM00215">
    <property type="entry name" value="VWC_out"/>
    <property type="match status" value="3"/>
</dbReference>
<dbReference type="InterPro" id="IPR036084">
    <property type="entry name" value="Ser_inhib-like_sf"/>
</dbReference>
<evidence type="ECO:0000259" key="14">
    <source>
        <dbReference type="PROSITE" id="PS51233"/>
    </source>
</evidence>
<feature type="domain" description="ZP" evidence="12">
    <location>
        <begin position="1722"/>
        <end position="1976"/>
    </location>
</feature>
<dbReference type="InterPro" id="IPR001507">
    <property type="entry name" value="ZP_dom"/>
</dbReference>
<keyword evidence="6" id="KW-0732">Signal</keyword>
<dbReference type="PANTHER" id="PTHR46160">
    <property type="entry name" value="ALPHA-TECTORIN-RELATED"/>
    <property type="match status" value="1"/>
</dbReference>
<evidence type="ECO:0000256" key="6">
    <source>
        <dbReference type="ARBA" id="ARBA00022729"/>
    </source>
</evidence>
<dbReference type="GO" id="GO:0005201">
    <property type="term" value="F:extracellular matrix structural constituent"/>
    <property type="evidence" value="ECO:0007669"/>
    <property type="project" value="TreeGrafter"/>
</dbReference>